<evidence type="ECO:0000256" key="1">
    <source>
        <dbReference type="ARBA" id="ARBA00022490"/>
    </source>
</evidence>
<keyword evidence="1 9" id="KW-0963">Cytoplasm</keyword>
<dbReference type="PATRIC" id="fig|1379739.3.peg.2668"/>
<keyword evidence="5 9" id="KW-0093">Biotin biosynthesis</keyword>
<proteinExistence type="inferred from homology"/>
<dbReference type="GO" id="GO:0004141">
    <property type="term" value="F:dethiobiotin synthase activity"/>
    <property type="evidence" value="ECO:0007669"/>
    <property type="project" value="UniProtKB-UniRule"/>
</dbReference>
<dbReference type="PANTHER" id="PTHR43210">
    <property type="entry name" value="DETHIOBIOTIN SYNTHETASE"/>
    <property type="match status" value="1"/>
</dbReference>
<feature type="binding site" evidence="9">
    <location>
        <begin position="116"/>
        <end position="119"/>
    </location>
    <ligand>
        <name>ATP</name>
        <dbReference type="ChEBI" id="CHEBI:30616"/>
    </ligand>
</feature>
<dbReference type="Gene3D" id="3.40.50.300">
    <property type="entry name" value="P-loop containing nucleotide triphosphate hydrolases"/>
    <property type="match status" value="1"/>
</dbReference>
<feature type="binding site" evidence="9">
    <location>
        <position position="55"/>
    </location>
    <ligand>
        <name>ATP</name>
        <dbReference type="ChEBI" id="CHEBI:30616"/>
    </ligand>
</feature>
<dbReference type="PIRSF" id="PIRSF006755">
    <property type="entry name" value="DTB_synth"/>
    <property type="match status" value="1"/>
</dbReference>
<keyword evidence="2 9" id="KW-0436">Ligase</keyword>
<name>A0A0D1A053_CLOBO</name>
<dbReference type="HOGENOM" id="CLU_072551_3_0_9"/>
<dbReference type="InterPro" id="IPR004472">
    <property type="entry name" value="DTB_synth_BioD"/>
</dbReference>
<feature type="binding site" evidence="9">
    <location>
        <begin position="179"/>
        <end position="180"/>
    </location>
    <ligand>
        <name>ATP</name>
        <dbReference type="ChEBI" id="CHEBI:30616"/>
    </ligand>
</feature>
<comment type="subcellular location">
    <subcellularLocation>
        <location evidence="9">Cytoplasm</location>
    </subcellularLocation>
</comment>
<gene>
    <name evidence="9" type="primary">bioD</name>
    <name evidence="10" type="ORF">N495_11470</name>
</gene>
<accession>A0A0D1A053</accession>
<evidence type="ECO:0000256" key="7">
    <source>
        <dbReference type="ARBA" id="ARBA00022842"/>
    </source>
</evidence>
<dbReference type="GO" id="GO:0005524">
    <property type="term" value="F:ATP binding"/>
    <property type="evidence" value="ECO:0007669"/>
    <property type="project" value="UniProtKB-UniRule"/>
</dbReference>
<evidence type="ECO:0000256" key="5">
    <source>
        <dbReference type="ARBA" id="ARBA00022756"/>
    </source>
</evidence>
<feature type="binding site" evidence="9">
    <location>
        <position position="42"/>
    </location>
    <ligand>
        <name>substrate</name>
    </ligand>
</feature>
<comment type="caution">
    <text evidence="9">Lacks conserved residue(s) required for the propagation of feature annotation.</text>
</comment>
<dbReference type="RefSeq" id="WP_043032123.1">
    <property type="nucleotide sequence ID" value="NZ_JXSU01000007.1"/>
</dbReference>
<evidence type="ECO:0000256" key="3">
    <source>
        <dbReference type="ARBA" id="ARBA00022723"/>
    </source>
</evidence>
<evidence type="ECO:0000313" key="10">
    <source>
        <dbReference type="EMBL" id="KIS24173.1"/>
    </source>
</evidence>
<evidence type="ECO:0000256" key="9">
    <source>
        <dbReference type="HAMAP-Rule" id="MF_00336"/>
    </source>
</evidence>
<keyword evidence="7 9" id="KW-0460">Magnesium</keyword>
<dbReference type="GO" id="GO:0005829">
    <property type="term" value="C:cytosol"/>
    <property type="evidence" value="ECO:0007669"/>
    <property type="project" value="TreeGrafter"/>
</dbReference>
<dbReference type="Pfam" id="PF13500">
    <property type="entry name" value="AAA_26"/>
    <property type="match status" value="1"/>
</dbReference>
<dbReference type="GO" id="GO:0000287">
    <property type="term" value="F:magnesium ion binding"/>
    <property type="evidence" value="ECO:0007669"/>
    <property type="project" value="UniProtKB-UniRule"/>
</dbReference>
<evidence type="ECO:0000256" key="2">
    <source>
        <dbReference type="ARBA" id="ARBA00022598"/>
    </source>
</evidence>
<comment type="subunit">
    <text evidence="9">Homodimer.</text>
</comment>
<comment type="function">
    <text evidence="9">Catalyzes a mechanistically unusual reaction, the ATP-dependent insertion of CO2 between the N7 and N8 nitrogen atoms of 7,8-diaminopelargonic acid (DAPA, also called 7,8-diammoniononanoate) to form a ureido ring.</text>
</comment>
<dbReference type="EMBL" id="JXSU01000007">
    <property type="protein sequence ID" value="KIS24173.1"/>
    <property type="molecule type" value="Genomic_DNA"/>
</dbReference>
<comment type="catalytic activity">
    <reaction evidence="8">
        <text>(7R,8S)-8-amino-7-(carboxyamino)nonanoate + ATP = (4R,5S)-dethiobiotin + ADP + phosphate + H(+)</text>
        <dbReference type="Rhea" id="RHEA:63684"/>
        <dbReference type="ChEBI" id="CHEBI:15378"/>
        <dbReference type="ChEBI" id="CHEBI:30616"/>
        <dbReference type="ChEBI" id="CHEBI:43474"/>
        <dbReference type="ChEBI" id="CHEBI:149470"/>
        <dbReference type="ChEBI" id="CHEBI:149473"/>
        <dbReference type="ChEBI" id="CHEBI:456216"/>
    </reaction>
</comment>
<comment type="similarity">
    <text evidence="9">Belongs to the dethiobiotin synthetase family.</text>
</comment>
<dbReference type="SUPFAM" id="SSF52540">
    <property type="entry name" value="P-loop containing nucleoside triphosphate hydrolases"/>
    <property type="match status" value="1"/>
</dbReference>
<dbReference type="OrthoDB" id="9802097at2"/>
<comment type="catalytic activity">
    <reaction evidence="9">
        <text>(7R,8S)-7,8-diammoniononanoate + CO2 + ATP = (4R,5S)-dethiobiotin + ADP + phosphate + 3 H(+)</text>
        <dbReference type="Rhea" id="RHEA:15805"/>
        <dbReference type="ChEBI" id="CHEBI:15378"/>
        <dbReference type="ChEBI" id="CHEBI:16526"/>
        <dbReference type="ChEBI" id="CHEBI:30616"/>
        <dbReference type="ChEBI" id="CHEBI:43474"/>
        <dbReference type="ChEBI" id="CHEBI:149469"/>
        <dbReference type="ChEBI" id="CHEBI:149473"/>
        <dbReference type="ChEBI" id="CHEBI:456216"/>
        <dbReference type="EC" id="6.3.3.3"/>
    </reaction>
</comment>
<evidence type="ECO:0000256" key="4">
    <source>
        <dbReference type="ARBA" id="ARBA00022741"/>
    </source>
</evidence>
<comment type="caution">
    <text evidence="10">The sequence shown here is derived from an EMBL/GenBank/DDBJ whole genome shotgun (WGS) entry which is preliminary data.</text>
</comment>
<reference evidence="10 11" key="1">
    <citation type="submission" date="2014-06" db="EMBL/GenBank/DDBJ databases">
        <title>Genome characterization of distinct group I Clostridium botulinum lineages.</title>
        <authorList>
            <person name="Giordani F."/>
            <person name="Anselmo A."/>
            <person name="Fillo S."/>
            <person name="Palozzi A.M."/>
            <person name="Fortunato A."/>
            <person name="Gentile B."/>
            <person name="Ciammaruconi A."/>
            <person name="Anniballi F."/>
            <person name="De Medici D."/>
            <person name="Lista F."/>
        </authorList>
    </citation>
    <scope>NUCLEOTIDE SEQUENCE [LARGE SCALE GENOMIC DNA]</scope>
    <source>
        <strain evidence="10 11">B2 450</strain>
    </source>
</reference>
<dbReference type="AlphaFoldDB" id="A0A0D1A053"/>
<keyword evidence="6 9" id="KW-0067">ATP-binding</keyword>
<keyword evidence="4 9" id="KW-0547">Nucleotide-binding</keyword>
<dbReference type="CDD" id="cd03109">
    <property type="entry name" value="DTBS"/>
    <property type="match status" value="1"/>
</dbReference>
<dbReference type="HAMAP" id="MF_00336">
    <property type="entry name" value="BioD"/>
    <property type="match status" value="1"/>
</dbReference>
<feature type="binding site" evidence="9">
    <location>
        <position position="116"/>
    </location>
    <ligand>
        <name>Mg(2+)</name>
        <dbReference type="ChEBI" id="CHEBI:18420"/>
    </ligand>
</feature>
<feature type="binding site" evidence="9">
    <location>
        <begin position="13"/>
        <end position="18"/>
    </location>
    <ligand>
        <name>ATP</name>
        <dbReference type="ChEBI" id="CHEBI:30616"/>
    </ligand>
</feature>
<evidence type="ECO:0000256" key="6">
    <source>
        <dbReference type="ARBA" id="ARBA00022840"/>
    </source>
</evidence>
<dbReference type="Proteomes" id="UP000032250">
    <property type="component" value="Unassembled WGS sequence"/>
</dbReference>
<feature type="active site" evidence="9">
    <location>
        <position position="38"/>
    </location>
</feature>
<sequence length="227" mass="25356">MAKGIFITATGTDIGKTYITALIVKKLREFNINCGYYKAALSGAERIDGKLIAGDANYVYNIADINGDPNDAVSYIFEQAVSPHLAAKLNNVEISMEKIKKDFSYIKNKHDYITVEGSGGIICPISMGKEKIMLENIIKIFKLPAIVVADAGLGTINSTILTLQYIKEKNISVKMILLNNYNHEDIIHIENKRYLSDNLPIPVYTCNKNSNNLEIPAEKLIEYYEEI</sequence>
<keyword evidence="3 9" id="KW-0479">Metal-binding</keyword>
<protein>
    <recommendedName>
        <fullName evidence="9">ATP-dependent dethiobiotin synthetase BioD</fullName>
        <ecNumber evidence="9">6.3.3.3</ecNumber>
    </recommendedName>
    <alternativeName>
        <fullName evidence="9">DTB synthetase</fullName>
        <shortName evidence="9">DTBS</shortName>
    </alternativeName>
    <alternativeName>
        <fullName evidence="9">Dethiobiotin synthase</fullName>
    </alternativeName>
</protein>
<dbReference type="InterPro" id="IPR027417">
    <property type="entry name" value="P-loop_NTPase"/>
</dbReference>
<dbReference type="GO" id="GO:0009102">
    <property type="term" value="P:biotin biosynthetic process"/>
    <property type="evidence" value="ECO:0007669"/>
    <property type="project" value="UniProtKB-UniRule"/>
</dbReference>
<evidence type="ECO:0000256" key="8">
    <source>
        <dbReference type="ARBA" id="ARBA00047386"/>
    </source>
</evidence>
<organism evidence="10 11">
    <name type="scientific">Clostridium botulinum B2 450</name>
    <dbReference type="NCBI Taxonomy" id="1379739"/>
    <lineage>
        <taxon>Bacteria</taxon>
        <taxon>Bacillati</taxon>
        <taxon>Bacillota</taxon>
        <taxon>Clostridia</taxon>
        <taxon>Eubacteriales</taxon>
        <taxon>Clostridiaceae</taxon>
        <taxon>Clostridium</taxon>
    </lineage>
</organism>
<comment type="cofactor">
    <cofactor evidence="9">
        <name>Mg(2+)</name>
        <dbReference type="ChEBI" id="CHEBI:18420"/>
    </cofactor>
</comment>
<comment type="pathway">
    <text evidence="9">Cofactor biosynthesis; biotin biosynthesis; biotin from 7,8-diaminononanoate: step 1/2.</text>
</comment>
<evidence type="ECO:0000313" key="11">
    <source>
        <dbReference type="Proteomes" id="UP000032250"/>
    </source>
</evidence>
<dbReference type="NCBIfam" id="TIGR00347">
    <property type="entry name" value="bioD"/>
    <property type="match status" value="1"/>
</dbReference>
<dbReference type="PANTHER" id="PTHR43210:SF2">
    <property type="entry name" value="ATP-DEPENDENT DETHIOBIOTIN SYNTHETASE BIOD 2"/>
    <property type="match status" value="1"/>
</dbReference>
<dbReference type="EC" id="6.3.3.3" evidence="9"/>
<feature type="binding site" evidence="9">
    <location>
        <position position="17"/>
    </location>
    <ligand>
        <name>Mg(2+)</name>
        <dbReference type="ChEBI" id="CHEBI:18420"/>
    </ligand>
</feature>
<feature type="binding site" evidence="9">
    <location>
        <position position="55"/>
    </location>
    <ligand>
        <name>Mg(2+)</name>
        <dbReference type="ChEBI" id="CHEBI:18420"/>
    </ligand>
</feature>
<dbReference type="UniPathway" id="UPA00078">
    <property type="reaction ID" value="UER00161"/>
</dbReference>